<comment type="caution">
    <text evidence="2">The sequence shown here is derived from an EMBL/GenBank/DDBJ whole genome shotgun (WGS) entry which is preliminary data.</text>
</comment>
<evidence type="ECO:0008006" key="4">
    <source>
        <dbReference type="Google" id="ProtNLM"/>
    </source>
</evidence>
<dbReference type="Gene3D" id="3.30.420.10">
    <property type="entry name" value="Ribonuclease H-like superfamily/Ribonuclease H"/>
    <property type="match status" value="1"/>
</dbReference>
<dbReference type="CDD" id="cd06127">
    <property type="entry name" value="DEDDh"/>
    <property type="match status" value="1"/>
</dbReference>
<reference evidence="2" key="1">
    <citation type="submission" date="2023-10" db="EMBL/GenBank/DDBJ databases">
        <authorList>
            <person name="Chen Y."/>
            <person name="Shah S."/>
            <person name="Dougan E. K."/>
            <person name="Thang M."/>
            <person name="Chan C."/>
        </authorList>
    </citation>
    <scope>NUCLEOTIDE SEQUENCE [LARGE SCALE GENOMIC DNA]</scope>
</reference>
<dbReference type="InterPro" id="IPR012337">
    <property type="entry name" value="RNaseH-like_sf"/>
</dbReference>
<accession>A0ABN9X7E9</accession>
<feature type="region of interest" description="Disordered" evidence="1">
    <location>
        <begin position="238"/>
        <end position="270"/>
    </location>
</feature>
<protein>
    <recommendedName>
        <fullName evidence="4">Exonuclease domain-containing protein</fullName>
    </recommendedName>
</protein>
<gene>
    <name evidence="2" type="ORF">PCOR1329_LOCUS74132</name>
</gene>
<dbReference type="EMBL" id="CAUYUJ010020027">
    <property type="protein sequence ID" value="CAK0895365.1"/>
    <property type="molecule type" value="Genomic_DNA"/>
</dbReference>
<organism evidence="2 3">
    <name type="scientific">Prorocentrum cordatum</name>
    <dbReference type="NCBI Taxonomy" id="2364126"/>
    <lineage>
        <taxon>Eukaryota</taxon>
        <taxon>Sar</taxon>
        <taxon>Alveolata</taxon>
        <taxon>Dinophyceae</taxon>
        <taxon>Prorocentrales</taxon>
        <taxon>Prorocentraceae</taxon>
        <taxon>Prorocentrum</taxon>
    </lineage>
</organism>
<proteinExistence type="predicted"/>
<sequence>MPPARGATEERGAGELGTAEELKNVPLVEDDAVSAVLRGSRVFFQEGGAEVGDEECVVFLDTETTGLDPTACKVLELALLKVWYSPSQRRPVFIDGAYDQLEDPQEQISNSSTSHASTQEVGEFSGPNAGLKFDREAAQVFVSEGSCRGRKPLLIAHNARFDKRFCDKYFPEWSCDADWACSCNGIRWPPGPKKQEHLLKARGYCFVGHRAINDVLALAWLMHLEPERFMEMLESGRLERSPGPRAEPARASIGRPVEESPPESGHGVVSFGRKHRGKAYEQVVAEDPGYVAWVLARQASSRGMQEFQAFLRGLVAAPAASATA</sequence>
<evidence type="ECO:0000313" key="3">
    <source>
        <dbReference type="Proteomes" id="UP001189429"/>
    </source>
</evidence>
<evidence type="ECO:0000313" key="2">
    <source>
        <dbReference type="EMBL" id="CAK0895365.1"/>
    </source>
</evidence>
<dbReference type="SUPFAM" id="SSF53098">
    <property type="entry name" value="Ribonuclease H-like"/>
    <property type="match status" value="1"/>
</dbReference>
<evidence type="ECO:0000256" key="1">
    <source>
        <dbReference type="SAM" id="MobiDB-lite"/>
    </source>
</evidence>
<name>A0ABN9X7E9_9DINO</name>
<dbReference type="InterPro" id="IPR036397">
    <property type="entry name" value="RNaseH_sf"/>
</dbReference>
<keyword evidence="3" id="KW-1185">Reference proteome</keyword>
<dbReference type="Proteomes" id="UP001189429">
    <property type="component" value="Unassembled WGS sequence"/>
</dbReference>